<gene>
    <name evidence="1" type="ORF">PQR66_10140</name>
</gene>
<dbReference type="Pfam" id="PF13432">
    <property type="entry name" value="TPR_16"/>
    <property type="match status" value="1"/>
</dbReference>
<reference evidence="1 2" key="1">
    <citation type="journal article" date="2024" name="Chem. Sci.">
        <title>Discovery of megapolipeptins by genome mining of a Burkholderiales bacteria collection.</title>
        <authorList>
            <person name="Paulo B.S."/>
            <person name="Recchia M.J.J."/>
            <person name="Lee S."/>
            <person name="Fergusson C.H."/>
            <person name="Romanowski S.B."/>
            <person name="Hernandez A."/>
            <person name="Krull N."/>
            <person name="Liu D.Y."/>
            <person name="Cavanagh H."/>
            <person name="Bos A."/>
            <person name="Gray C.A."/>
            <person name="Murphy B.T."/>
            <person name="Linington R.G."/>
            <person name="Eustaquio A.S."/>
        </authorList>
    </citation>
    <scope>NUCLEOTIDE SEQUENCE [LARGE SCALE GENOMIC DNA]</scope>
    <source>
        <strain evidence="1 2">RL16-012-BIC-B</strain>
    </source>
</reference>
<name>A0ABW8ZJI8_9BURK</name>
<proteinExistence type="predicted"/>
<dbReference type="RefSeq" id="WP_408327792.1">
    <property type="nucleotide sequence ID" value="NZ_JAQQFH010000005.1"/>
</dbReference>
<dbReference type="Gene3D" id="1.25.40.10">
    <property type="entry name" value="Tetratricopeptide repeat domain"/>
    <property type="match status" value="1"/>
</dbReference>
<dbReference type="Proteomes" id="UP001629249">
    <property type="component" value="Unassembled WGS sequence"/>
</dbReference>
<comment type="caution">
    <text evidence="1">The sequence shown here is derived from an EMBL/GenBank/DDBJ whole genome shotgun (WGS) entry which is preliminary data.</text>
</comment>
<evidence type="ECO:0000313" key="1">
    <source>
        <dbReference type="EMBL" id="MFL9883384.1"/>
    </source>
</evidence>
<dbReference type="EMBL" id="JAQQFN010000006">
    <property type="protein sequence ID" value="MFL9883384.1"/>
    <property type="molecule type" value="Genomic_DNA"/>
</dbReference>
<sequence>MSRGLSSGRLSSALLRALFLAIGVSAVLVSKSAFPAETLRPEIAKPLQTARALYQAQRYKDALASVAQAEAVPGKSQYESDLVAQMGGAAAVAAGDFTVAARDYAFLIQSGRQPAAEQQKMMAALASLAYQQGNYAQAVQWGQRYQSAGAGDPHMKTLLAQSYYMAGNAGAAEKLLRPAVDAELRAGRAPDADALKLLASCYQKQNDNAGYTAMLEQLVKYYPTPAYWGELLDRLQADPKFAGRFELDVYRLKRATNNLGSVSDYVQMTQLAILAGYGAEALSVVNQGFNSGVLGKGADVGRGERLRNLAAKAAAQPQPAAASGNGAALVETGFNEALSGKSQQGIALIETGLAKGGLTDPNEARLHLGIAYYLAGQKGKALNAFDSVAGDGAAATLARLWKLASRST</sequence>
<evidence type="ECO:0000313" key="2">
    <source>
        <dbReference type="Proteomes" id="UP001629249"/>
    </source>
</evidence>
<evidence type="ECO:0008006" key="3">
    <source>
        <dbReference type="Google" id="ProtNLM"/>
    </source>
</evidence>
<dbReference type="InterPro" id="IPR011990">
    <property type="entry name" value="TPR-like_helical_dom_sf"/>
</dbReference>
<protein>
    <recommendedName>
        <fullName evidence="3">Tetratricopeptide repeat-containing protein</fullName>
    </recommendedName>
</protein>
<keyword evidence="2" id="KW-1185">Reference proteome</keyword>
<organism evidence="1 2">
    <name type="scientific">Paraburkholderia agricolaris</name>
    <dbReference type="NCBI Taxonomy" id="2152888"/>
    <lineage>
        <taxon>Bacteria</taxon>
        <taxon>Pseudomonadati</taxon>
        <taxon>Pseudomonadota</taxon>
        <taxon>Betaproteobacteria</taxon>
        <taxon>Burkholderiales</taxon>
        <taxon>Burkholderiaceae</taxon>
        <taxon>Paraburkholderia</taxon>
    </lineage>
</organism>
<dbReference type="SUPFAM" id="SSF48452">
    <property type="entry name" value="TPR-like"/>
    <property type="match status" value="1"/>
</dbReference>
<accession>A0ABW8ZJI8</accession>